<dbReference type="AlphaFoldDB" id="A0A812RWJ6"/>
<dbReference type="Gene3D" id="3.20.20.70">
    <property type="entry name" value="Aldolase class I"/>
    <property type="match status" value="1"/>
</dbReference>
<accession>A0A812RWJ6</accession>
<keyword evidence="1" id="KW-0004">4Fe-4S</keyword>
<keyword evidence="1" id="KW-0411">Iron-sulfur</keyword>
<dbReference type="InterPro" id="IPR058240">
    <property type="entry name" value="rSAM_sf"/>
</dbReference>
<dbReference type="Proteomes" id="UP000604046">
    <property type="component" value="Unassembled WGS sequence"/>
</dbReference>
<dbReference type="PANTHER" id="PTHR30538:SF0">
    <property type="entry name" value="L-LYSINE 2,3-AMINOMUTASE AQ_1632-RELATED"/>
    <property type="match status" value="1"/>
</dbReference>
<gene>
    <name evidence="2" type="ORF">SNAT2548_LOCUS25381</name>
</gene>
<dbReference type="PANTHER" id="PTHR30538">
    <property type="entry name" value="LYSINE 2,3-AMINOMUTASE-RELATED"/>
    <property type="match status" value="1"/>
</dbReference>
<protein>
    <recommendedName>
        <fullName evidence="4">Lysine 2,3-aminomutase</fullName>
    </recommendedName>
</protein>
<dbReference type="SUPFAM" id="SSF102114">
    <property type="entry name" value="Radical SAM enzymes"/>
    <property type="match status" value="1"/>
</dbReference>
<name>A0A812RWJ6_9DINO</name>
<reference evidence="2" key="1">
    <citation type="submission" date="2021-02" db="EMBL/GenBank/DDBJ databases">
        <authorList>
            <person name="Dougan E. K."/>
            <person name="Rhodes N."/>
            <person name="Thang M."/>
            <person name="Chan C."/>
        </authorList>
    </citation>
    <scope>NUCLEOTIDE SEQUENCE</scope>
</reference>
<evidence type="ECO:0008006" key="4">
    <source>
        <dbReference type="Google" id="ProtNLM"/>
    </source>
</evidence>
<proteinExistence type="predicted"/>
<keyword evidence="3" id="KW-1185">Reference proteome</keyword>
<organism evidence="2 3">
    <name type="scientific">Symbiodinium natans</name>
    <dbReference type="NCBI Taxonomy" id="878477"/>
    <lineage>
        <taxon>Eukaryota</taxon>
        <taxon>Sar</taxon>
        <taxon>Alveolata</taxon>
        <taxon>Dinophyceae</taxon>
        <taxon>Suessiales</taxon>
        <taxon>Symbiodiniaceae</taxon>
        <taxon>Symbiodinium</taxon>
    </lineage>
</organism>
<dbReference type="GO" id="GO:0051539">
    <property type="term" value="F:4 iron, 4 sulfur cluster binding"/>
    <property type="evidence" value="ECO:0007669"/>
    <property type="project" value="UniProtKB-KW"/>
</dbReference>
<comment type="caution">
    <text evidence="2">The sequence shown here is derived from an EMBL/GenBank/DDBJ whole genome shotgun (WGS) entry which is preliminary data.</text>
</comment>
<evidence type="ECO:0000256" key="1">
    <source>
        <dbReference type="ARBA" id="ARBA00022485"/>
    </source>
</evidence>
<dbReference type="OrthoDB" id="5396721at2759"/>
<dbReference type="InterPro" id="IPR013785">
    <property type="entry name" value="Aldolase_TIM"/>
</dbReference>
<evidence type="ECO:0000313" key="2">
    <source>
        <dbReference type="EMBL" id="CAE7458367.1"/>
    </source>
</evidence>
<dbReference type="CDD" id="cd01335">
    <property type="entry name" value="Radical_SAM"/>
    <property type="match status" value="1"/>
</dbReference>
<evidence type="ECO:0000313" key="3">
    <source>
        <dbReference type="Proteomes" id="UP000604046"/>
    </source>
</evidence>
<dbReference type="InterPro" id="IPR003739">
    <property type="entry name" value="Lys_aminomutase/Glu_NH3_mut"/>
</dbReference>
<sequence length="613" mass="68781">MVMPSGTQVHADAWWMNSYQRGEDTVTEYLVTMWRPMGNLPDWEIEYNQMRSRWEATTISDGDPTDIFVWPISASFFEADPGPGILRWLALLAASLLTIKDGAGAFSLVPRLWSTVAWQEALLLALFFEEIGKRAGKSTLGRSISGPVLEDVVVAAPAVDAWELLALWGRAGDCVENFLIKLIDASTGEKKLKLSQRLQDIKLAALVFPFRCSSYVMEHLINWNADDLDSDPMYRLLFPTLQMLSQKHQQQLLDARALEDPFALEEAVKAIRSDLNPQPAGQLTLNRPKTDELKGIQHKYAETCLLFPAAGQTCHAYCTYCFRWAQFIGDDSVQLKQKDAEAFLKYLGEHPELTDVLITGGDPFIMRVSLLKTYLHKFADPTFLPHIQNLRFGTRFTTDPDAAELLDFIQQLIEVGGRSVDIMAHLSHDVELSTPHAEKSVRVLQAAGATIRSQSPIMKGINDDADVWAKKWKLGRMKREVQLGIIPYYMPLGPESSFLVNRQFLARDTGAQDYFSIPLARAHQIYADAIRQSSGLARTARGPSMSCTPGKVEITGVEMVNGQKAFVMRFLQCRDPAWIGRVFFAKYSETAIWFDELPASFTLAAVVFLVEVC</sequence>
<keyword evidence="1" id="KW-0408">Iron</keyword>
<dbReference type="EMBL" id="CAJNDS010002391">
    <property type="protein sequence ID" value="CAE7458367.1"/>
    <property type="molecule type" value="Genomic_DNA"/>
</dbReference>
<keyword evidence="1" id="KW-0479">Metal-binding</keyword>